<feature type="domain" description="Response regulatory" evidence="10">
    <location>
        <begin position="3"/>
        <end position="120"/>
    </location>
</feature>
<feature type="domain" description="HTH araC/xylS-type" evidence="9">
    <location>
        <begin position="438"/>
        <end position="536"/>
    </location>
</feature>
<dbReference type="Pfam" id="PF00072">
    <property type="entry name" value="Response_reg"/>
    <property type="match status" value="1"/>
</dbReference>
<dbReference type="InterPro" id="IPR041522">
    <property type="entry name" value="CdaR_GGDEF"/>
</dbReference>
<dbReference type="PANTHER" id="PTHR42713">
    <property type="entry name" value="HISTIDINE KINASE-RELATED"/>
    <property type="match status" value="1"/>
</dbReference>
<evidence type="ECO:0000259" key="9">
    <source>
        <dbReference type="PROSITE" id="PS01124"/>
    </source>
</evidence>
<comment type="subcellular location">
    <subcellularLocation>
        <location evidence="1">Cytoplasm</location>
    </subcellularLocation>
</comment>
<evidence type="ECO:0000256" key="1">
    <source>
        <dbReference type="ARBA" id="ARBA00004496"/>
    </source>
</evidence>
<evidence type="ECO:0000256" key="4">
    <source>
        <dbReference type="ARBA" id="ARBA00023012"/>
    </source>
</evidence>
<evidence type="ECO:0000256" key="5">
    <source>
        <dbReference type="ARBA" id="ARBA00023015"/>
    </source>
</evidence>
<dbReference type="PROSITE" id="PS50110">
    <property type="entry name" value="RESPONSE_REGULATORY"/>
    <property type="match status" value="1"/>
</dbReference>
<dbReference type="Proteomes" id="UP001493487">
    <property type="component" value="Unassembled WGS sequence"/>
</dbReference>
<keyword evidence="2" id="KW-0963">Cytoplasm</keyword>
<dbReference type="InterPro" id="IPR001789">
    <property type="entry name" value="Sig_transdc_resp-reg_receiver"/>
</dbReference>
<evidence type="ECO:0000313" key="12">
    <source>
        <dbReference type="Proteomes" id="UP001493487"/>
    </source>
</evidence>
<reference evidence="11 12" key="1">
    <citation type="journal article" date="2023" name="Genome Announc.">
        <title>Pan-Genome Analyses of the Genus Cohnella and Proposal of the Novel Species Cohnella silvisoli sp. nov., Isolated from Forest Soil.</title>
        <authorList>
            <person name="Wang C."/>
            <person name="Mao L."/>
            <person name="Bao G."/>
            <person name="Zhu H."/>
        </authorList>
    </citation>
    <scope>NUCLEOTIDE SEQUENCE [LARGE SCALE GENOMIC DNA]</scope>
    <source>
        <strain evidence="11 12">NL03-T5-1</strain>
    </source>
</reference>
<dbReference type="SUPFAM" id="SSF46689">
    <property type="entry name" value="Homeodomain-like"/>
    <property type="match status" value="2"/>
</dbReference>
<evidence type="ECO:0000256" key="6">
    <source>
        <dbReference type="ARBA" id="ARBA00023125"/>
    </source>
</evidence>
<keyword evidence="4" id="KW-0902">Two-component regulatory system</keyword>
<dbReference type="EMBL" id="JASKHM010000004">
    <property type="protein sequence ID" value="MEQ4482620.1"/>
    <property type="molecule type" value="Genomic_DNA"/>
</dbReference>
<organism evidence="11 12">
    <name type="scientific">Cohnella silvisoli</name>
    <dbReference type="NCBI Taxonomy" id="2873699"/>
    <lineage>
        <taxon>Bacteria</taxon>
        <taxon>Bacillati</taxon>
        <taxon>Bacillota</taxon>
        <taxon>Bacilli</taxon>
        <taxon>Bacillales</taxon>
        <taxon>Paenibacillaceae</taxon>
        <taxon>Cohnella</taxon>
    </lineage>
</organism>
<evidence type="ECO:0000256" key="2">
    <source>
        <dbReference type="ARBA" id="ARBA00022490"/>
    </source>
</evidence>
<keyword evidence="6" id="KW-0238">DNA-binding</keyword>
<evidence type="ECO:0000259" key="10">
    <source>
        <dbReference type="PROSITE" id="PS50110"/>
    </source>
</evidence>
<dbReference type="InterPro" id="IPR018062">
    <property type="entry name" value="HTH_AraC-typ_CS"/>
</dbReference>
<dbReference type="CDD" id="cd17536">
    <property type="entry name" value="REC_YesN-like"/>
    <property type="match status" value="1"/>
</dbReference>
<evidence type="ECO:0000256" key="8">
    <source>
        <dbReference type="PROSITE-ProRule" id="PRU00169"/>
    </source>
</evidence>
<gene>
    <name evidence="11" type="ORF">QJS35_09455</name>
</gene>
<dbReference type="PROSITE" id="PS00041">
    <property type="entry name" value="HTH_ARAC_FAMILY_1"/>
    <property type="match status" value="1"/>
</dbReference>
<dbReference type="SUPFAM" id="SSF52172">
    <property type="entry name" value="CheY-like"/>
    <property type="match status" value="1"/>
</dbReference>
<evidence type="ECO:0000313" key="11">
    <source>
        <dbReference type="EMBL" id="MEQ4482620.1"/>
    </source>
</evidence>
<dbReference type="Gene3D" id="1.10.10.60">
    <property type="entry name" value="Homeodomain-like"/>
    <property type="match status" value="2"/>
</dbReference>
<evidence type="ECO:0000256" key="7">
    <source>
        <dbReference type="ARBA" id="ARBA00023163"/>
    </source>
</evidence>
<evidence type="ECO:0000256" key="3">
    <source>
        <dbReference type="ARBA" id="ARBA00022553"/>
    </source>
</evidence>
<name>A0ABV1KRN2_9BACL</name>
<keyword evidence="7" id="KW-0804">Transcription</keyword>
<dbReference type="InterPro" id="IPR018060">
    <property type="entry name" value="HTH_AraC"/>
</dbReference>
<feature type="modified residue" description="4-aspartylphosphate" evidence="8">
    <location>
        <position position="55"/>
    </location>
</feature>
<dbReference type="PROSITE" id="PS01124">
    <property type="entry name" value="HTH_ARAC_FAMILY_2"/>
    <property type="match status" value="1"/>
</dbReference>
<dbReference type="Pfam" id="PF17853">
    <property type="entry name" value="GGDEF_2"/>
    <property type="match status" value="1"/>
</dbReference>
<comment type="caution">
    <text evidence="11">The sequence shown here is derived from an EMBL/GenBank/DDBJ whole genome shotgun (WGS) entry which is preliminary data.</text>
</comment>
<accession>A0ABV1KRN2</accession>
<dbReference type="Gene3D" id="3.40.50.2300">
    <property type="match status" value="1"/>
</dbReference>
<dbReference type="SMART" id="SM00342">
    <property type="entry name" value="HTH_ARAC"/>
    <property type="match status" value="1"/>
</dbReference>
<dbReference type="InterPro" id="IPR011006">
    <property type="entry name" value="CheY-like_superfamily"/>
</dbReference>
<protein>
    <submittedName>
        <fullName evidence="11">Response regulator</fullName>
    </submittedName>
</protein>
<dbReference type="RefSeq" id="WP_232184630.1">
    <property type="nucleotide sequence ID" value="NZ_JAIOAP010000003.1"/>
</dbReference>
<keyword evidence="5" id="KW-0805">Transcription regulation</keyword>
<proteinExistence type="predicted"/>
<sequence>MYKVMIVDDEYYVRMDIRTMIDWEKRGFQLTEDAVDGNDALDKIGEYKPDIVLLDIGMPGMNGITLMSRLKETAFPGKIMILSCHDEFDYVKDALLLGAQDYLIKHKLEPEILENALSGLIVKLEGERQQNEQLIKWKAIAAQSLQMQRSRFFQQLLRGYMTNPKVIAESVEQLELYFSIKHSVVMIVKFHDHNGGKPQPGNRSSEQLKARIADEINLEIVNASTGYCYAADNEEILLLLGFESVPSFLYLQNLLHDLSNRVLSLIQQRFGLGASVGVSNHCSSVAHISDYYRQAQASIAGVYFFGKNRIIHYSEVSDYTRKPIRGFKEFEETLLLALTDAARITEVITEMYREIAEQRVSLEEAHTFNFEFISFIKKQQRDHGIAEQDLFESGHSPYEAVNLLETAEEVKGYLVGVMLRLSELLLTSSRGKYRPEIAKAISYMRDNYAGNLSLEIVASVVNKNSAYFSDLFKRETDENFVVFLQKIRIEKAKTLLRTTHDKVYDIASQVGIDNYHYFCKIFKQLTGMTPIQYRTKKMQ</sequence>
<dbReference type="InterPro" id="IPR009057">
    <property type="entry name" value="Homeodomain-like_sf"/>
</dbReference>
<keyword evidence="3 8" id="KW-0597">Phosphoprotein</keyword>
<keyword evidence="12" id="KW-1185">Reference proteome</keyword>
<dbReference type="SMART" id="SM00448">
    <property type="entry name" value="REC"/>
    <property type="match status" value="1"/>
</dbReference>
<dbReference type="PANTHER" id="PTHR42713:SF3">
    <property type="entry name" value="TRANSCRIPTIONAL REGULATORY PROTEIN HPTR"/>
    <property type="match status" value="1"/>
</dbReference>
<dbReference type="Pfam" id="PF12833">
    <property type="entry name" value="HTH_18"/>
    <property type="match status" value="1"/>
</dbReference>
<dbReference type="InterPro" id="IPR051552">
    <property type="entry name" value="HptR"/>
</dbReference>